<dbReference type="PROSITE" id="PS50893">
    <property type="entry name" value="ABC_TRANSPORTER_2"/>
    <property type="match status" value="1"/>
</dbReference>
<dbReference type="PANTHER" id="PTHR43776:SF8">
    <property type="entry name" value="ABC TRANSPORTER, ATP-BINDING PROTEIN"/>
    <property type="match status" value="1"/>
</dbReference>
<dbReference type="Pfam" id="PF08352">
    <property type="entry name" value="oligo_HPY"/>
    <property type="match status" value="1"/>
</dbReference>
<keyword evidence="7" id="KW-1185">Reference proteome</keyword>
<dbReference type="Pfam" id="PF00005">
    <property type="entry name" value="ABC_tran"/>
    <property type="match status" value="1"/>
</dbReference>
<evidence type="ECO:0000256" key="2">
    <source>
        <dbReference type="ARBA" id="ARBA00022448"/>
    </source>
</evidence>
<dbReference type="CDD" id="cd03257">
    <property type="entry name" value="ABC_NikE_OppD_transporters"/>
    <property type="match status" value="1"/>
</dbReference>
<gene>
    <name evidence="6" type="ORF">SAMN05660472_02092</name>
</gene>
<dbReference type="SMART" id="SM00382">
    <property type="entry name" value="AAA"/>
    <property type="match status" value="1"/>
</dbReference>
<keyword evidence="2" id="KW-0813">Transport</keyword>
<evidence type="ECO:0000256" key="1">
    <source>
        <dbReference type="ARBA" id="ARBA00005417"/>
    </source>
</evidence>
<dbReference type="EMBL" id="FNFP01000004">
    <property type="protein sequence ID" value="SDK83654.1"/>
    <property type="molecule type" value="Genomic_DNA"/>
</dbReference>
<dbReference type="InterPro" id="IPR027417">
    <property type="entry name" value="P-loop_NTPase"/>
</dbReference>
<dbReference type="GO" id="GO:0015833">
    <property type="term" value="P:peptide transport"/>
    <property type="evidence" value="ECO:0007669"/>
    <property type="project" value="InterPro"/>
</dbReference>
<feature type="domain" description="ABC transporter" evidence="5">
    <location>
        <begin position="9"/>
        <end position="259"/>
    </location>
</feature>
<protein>
    <submittedName>
        <fullName evidence="6">Oligopeptide transport system ATP-binding protein</fullName>
    </submittedName>
</protein>
<dbReference type="InterPro" id="IPR050319">
    <property type="entry name" value="ABC_transp_ATP-bind"/>
</dbReference>
<dbReference type="RefSeq" id="WP_330386508.1">
    <property type="nucleotide sequence ID" value="NZ_FNFP01000004.1"/>
</dbReference>
<evidence type="ECO:0000256" key="3">
    <source>
        <dbReference type="ARBA" id="ARBA00022741"/>
    </source>
</evidence>
<dbReference type="STRING" id="393762.SAMN05660472_02092"/>
<evidence type="ECO:0000259" key="5">
    <source>
        <dbReference type="PROSITE" id="PS50893"/>
    </source>
</evidence>
<evidence type="ECO:0000256" key="4">
    <source>
        <dbReference type="ARBA" id="ARBA00022840"/>
    </source>
</evidence>
<dbReference type="Proteomes" id="UP000198718">
    <property type="component" value="Unassembled WGS sequence"/>
</dbReference>
<dbReference type="InterPro" id="IPR003593">
    <property type="entry name" value="AAA+_ATPase"/>
</dbReference>
<dbReference type="SUPFAM" id="SSF52540">
    <property type="entry name" value="P-loop containing nucleoside triphosphate hydrolases"/>
    <property type="match status" value="1"/>
</dbReference>
<dbReference type="GO" id="GO:0016887">
    <property type="term" value="F:ATP hydrolysis activity"/>
    <property type="evidence" value="ECO:0007669"/>
    <property type="project" value="InterPro"/>
</dbReference>
<evidence type="ECO:0000313" key="6">
    <source>
        <dbReference type="EMBL" id="SDK83654.1"/>
    </source>
</evidence>
<keyword evidence="4 6" id="KW-0067">ATP-binding</keyword>
<dbReference type="PANTHER" id="PTHR43776">
    <property type="entry name" value="TRANSPORT ATP-BINDING PROTEIN"/>
    <property type="match status" value="1"/>
</dbReference>
<dbReference type="Gene3D" id="3.40.50.300">
    <property type="entry name" value="P-loop containing nucleotide triphosphate hydrolases"/>
    <property type="match status" value="1"/>
</dbReference>
<dbReference type="InterPro" id="IPR003439">
    <property type="entry name" value="ABC_transporter-like_ATP-bd"/>
</dbReference>
<dbReference type="InterPro" id="IPR017871">
    <property type="entry name" value="ABC_transporter-like_CS"/>
</dbReference>
<reference evidence="6 7" key="1">
    <citation type="submission" date="2016-10" db="EMBL/GenBank/DDBJ databases">
        <authorList>
            <person name="de Groot N.N."/>
        </authorList>
    </citation>
    <scope>NUCLEOTIDE SEQUENCE [LARGE SCALE GENOMIC DNA]</scope>
    <source>
        <strain evidence="6 7">DSM 18346</strain>
    </source>
</reference>
<keyword evidence="3" id="KW-0547">Nucleotide-binding</keyword>
<organism evidence="6 7">
    <name type="scientific">Natronincola ferrireducens</name>
    <dbReference type="NCBI Taxonomy" id="393762"/>
    <lineage>
        <taxon>Bacteria</taxon>
        <taxon>Bacillati</taxon>
        <taxon>Bacillota</taxon>
        <taxon>Clostridia</taxon>
        <taxon>Peptostreptococcales</taxon>
        <taxon>Natronincolaceae</taxon>
        <taxon>Natronincola</taxon>
    </lineage>
</organism>
<name>A0A1G9F5J1_9FIRM</name>
<sequence>MFPINDNLLEVKELKKYFPIREGFFSKPVAWVKAVDKVSFQIKKGETLGIVGESGCGKTTLINTILRLEEPTEGEVIFNGQNIFELDKDSLRKIRKNIQVVFQDPFWSLNPRFLIKDIIGEPIRVHENVGEEEFIEKVQNLLQLVGLPANSVYKYPHEFSGGQRQRIAIARALALHPKLVILDEPTSSIDLVSQASVLKLLEELKKELSLTYILISHDLSVVHNMADKIIVMYLGKIVEYGEAHEVFRNPQHPYTQALFAAIPDIYTEGMEGMKILEGNVPSPINPPKGCYFHTRCPHAMEICKEIEPLPVVETEKQHMVTCHLIQKKANL</sequence>
<evidence type="ECO:0000313" key="7">
    <source>
        <dbReference type="Proteomes" id="UP000198718"/>
    </source>
</evidence>
<dbReference type="GO" id="GO:0005524">
    <property type="term" value="F:ATP binding"/>
    <property type="evidence" value="ECO:0007669"/>
    <property type="project" value="UniProtKB-KW"/>
</dbReference>
<proteinExistence type="inferred from homology"/>
<dbReference type="FunFam" id="3.40.50.300:FF:000016">
    <property type="entry name" value="Oligopeptide ABC transporter ATP-binding component"/>
    <property type="match status" value="1"/>
</dbReference>
<comment type="similarity">
    <text evidence="1">Belongs to the ABC transporter superfamily.</text>
</comment>
<dbReference type="PROSITE" id="PS00211">
    <property type="entry name" value="ABC_TRANSPORTER_1"/>
    <property type="match status" value="1"/>
</dbReference>
<dbReference type="GO" id="GO:0055085">
    <property type="term" value="P:transmembrane transport"/>
    <property type="evidence" value="ECO:0007669"/>
    <property type="project" value="UniProtKB-ARBA"/>
</dbReference>
<accession>A0A1G9F5J1</accession>
<dbReference type="InterPro" id="IPR013563">
    <property type="entry name" value="Oligopep_ABC_C"/>
</dbReference>
<dbReference type="AlphaFoldDB" id="A0A1G9F5J1"/>
<dbReference type="NCBIfam" id="TIGR01727">
    <property type="entry name" value="oligo_HPY"/>
    <property type="match status" value="1"/>
</dbReference>